<dbReference type="PANTHER" id="PTHR30024:SF47">
    <property type="entry name" value="TAURINE-BINDING PERIPLASMIC PROTEIN"/>
    <property type="match status" value="1"/>
</dbReference>
<keyword evidence="3 4" id="KW-0732">Signal</keyword>
<protein>
    <submittedName>
        <fullName evidence="6">NitT/TauT family transport system substrate-binding protein</fullName>
    </submittedName>
</protein>
<evidence type="ECO:0000256" key="1">
    <source>
        <dbReference type="ARBA" id="ARBA00004418"/>
    </source>
</evidence>
<dbReference type="EMBL" id="FNCO01000009">
    <property type="protein sequence ID" value="SDH94041.1"/>
    <property type="molecule type" value="Genomic_DNA"/>
</dbReference>
<evidence type="ECO:0000256" key="2">
    <source>
        <dbReference type="ARBA" id="ARBA00010742"/>
    </source>
</evidence>
<dbReference type="AlphaFoldDB" id="A0A1G8GI87"/>
<organism evidence="6 7">
    <name type="scientific">Pseudomonas abietaniphila</name>
    <dbReference type="NCBI Taxonomy" id="89065"/>
    <lineage>
        <taxon>Bacteria</taxon>
        <taxon>Pseudomonadati</taxon>
        <taxon>Pseudomonadota</taxon>
        <taxon>Gammaproteobacteria</taxon>
        <taxon>Pseudomonadales</taxon>
        <taxon>Pseudomonadaceae</taxon>
        <taxon>Pseudomonas</taxon>
    </lineage>
</organism>
<sequence length="328" mass="34729">MIKSFVSRCVRPLALTALAAGIASGAQAGTLSIGHTTWVGYGTLYLAKDLGYFKDNGLTVELPTIEEASMYMAAQASGKLSGSASTLDEILKYRPQFCFKAVAALDESHGGDGVLVSKDINNLQDLKGKAVAVNEGSVSQFWLNYLLKNAGMKMSDLTIQNMTADDAATAFIAGRVPAAVTWEPHLTTVRNKQQGKVLVDSSTTPGVIVDVVALSCDVVDKQQADVKALVAGLYKAVQYTKDHPKEAYAIMAKGVGGYLADPAELEAAAKGVRFYDQAMSEKLLGSNGSTGDAAAVIKLANETASELQGKPYNVSYSDLIDNRFISPK</sequence>
<comment type="similarity">
    <text evidence="2">Belongs to the bacterial solute-binding protein SsuA/TauA family.</text>
</comment>
<reference evidence="7" key="1">
    <citation type="submission" date="2016-10" db="EMBL/GenBank/DDBJ databases">
        <authorList>
            <person name="Varghese N."/>
            <person name="Submissions S."/>
        </authorList>
    </citation>
    <scope>NUCLEOTIDE SEQUENCE [LARGE SCALE GENOMIC DNA]</scope>
    <source>
        <strain evidence="7">ATCC 700689</strain>
    </source>
</reference>
<dbReference type="Proteomes" id="UP000182894">
    <property type="component" value="Unassembled WGS sequence"/>
</dbReference>
<dbReference type="RefSeq" id="WP_074754234.1">
    <property type="nucleotide sequence ID" value="NZ_FNCO01000009.1"/>
</dbReference>
<name>A0A1G8GI87_9PSED</name>
<dbReference type="Pfam" id="PF09084">
    <property type="entry name" value="NMT1"/>
    <property type="match status" value="1"/>
</dbReference>
<dbReference type="Gene3D" id="3.40.190.10">
    <property type="entry name" value="Periplasmic binding protein-like II"/>
    <property type="match status" value="2"/>
</dbReference>
<proteinExistence type="inferred from homology"/>
<dbReference type="STRING" id="89065.SAMN05216605_109151"/>
<keyword evidence="7" id="KW-1185">Reference proteome</keyword>
<dbReference type="OrthoDB" id="5292144at2"/>
<evidence type="ECO:0000313" key="7">
    <source>
        <dbReference type="Proteomes" id="UP000182894"/>
    </source>
</evidence>
<evidence type="ECO:0000256" key="4">
    <source>
        <dbReference type="SAM" id="SignalP"/>
    </source>
</evidence>
<evidence type="ECO:0000313" key="6">
    <source>
        <dbReference type="EMBL" id="SDH94041.1"/>
    </source>
</evidence>
<dbReference type="PANTHER" id="PTHR30024">
    <property type="entry name" value="ALIPHATIC SULFONATES-BINDING PROTEIN-RELATED"/>
    <property type="match status" value="1"/>
</dbReference>
<feature type="domain" description="SsuA/THI5-like" evidence="5">
    <location>
        <begin position="43"/>
        <end position="247"/>
    </location>
</feature>
<evidence type="ECO:0000259" key="5">
    <source>
        <dbReference type="Pfam" id="PF09084"/>
    </source>
</evidence>
<comment type="subcellular location">
    <subcellularLocation>
        <location evidence="1">Periplasm</location>
    </subcellularLocation>
</comment>
<feature type="signal peptide" evidence="4">
    <location>
        <begin position="1"/>
        <end position="28"/>
    </location>
</feature>
<gene>
    <name evidence="6" type="ORF">SAMN05216605_109151</name>
</gene>
<evidence type="ECO:0000256" key="3">
    <source>
        <dbReference type="ARBA" id="ARBA00022729"/>
    </source>
</evidence>
<dbReference type="GO" id="GO:0042597">
    <property type="term" value="C:periplasmic space"/>
    <property type="evidence" value="ECO:0007669"/>
    <property type="project" value="UniProtKB-SubCell"/>
</dbReference>
<dbReference type="SUPFAM" id="SSF53850">
    <property type="entry name" value="Periplasmic binding protein-like II"/>
    <property type="match status" value="1"/>
</dbReference>
<accession>A0A1G8GI87</accession>
<dbReference type="CDD" id="cd13563">
    <property type="entry name" value="PBP2_SsuA_like_6"/>
    <property type="match status" value="1"/>
</dbReference>
<dbReference type="InterPro" id="IPR015168">
    <property type="entry name" value="SsuA/THI5"/>
</dbReference>
<feature type="chain" id="PRO_5010314425" evidence="4">
    <location>
        <begin position="29"/>
        <end position="328"/>
    </location>
</feature>